<comment type="caution">
    <text evidence="1">The sequence shown here is derived from an EMBL/GenBank/DDBJ whole genome shotgun (WGS) entry which is preliminary data.</text>
</comment>
<organism evidence="1 2">
    <name type="scientific">Streptomyces carpinensis</name>
    <dbReference type="NCBI Taxonomy" id="66369"/>
    <lineage>
        <taxon>Bacteria</taxon>
        <taxon>Bacillati</taxon>
        <taxon>Actinomycetota</taxon>
        <taxon>Actinomycetes</taxon>
        <taxon>Kitasatosporales</taxon>
        <taxon>Streptomycetaceae</taxon>
        <taxon>Streptomyces</taxon>
    </lineage>
</organism>
<sequence>MTTPTTDRDATVRQLAADGMSQRGIARQVGIHHNTVARILSTCEPDEPPAELVAR</sequence>
<reference evidence="1 2" key="1">
    <citation type="submission" date="2024-06" db="EMBL/GenBank/DDBJ databases">
        <title>The Natural Products Discovery Center: Release of the First 8490 Sequenced Strains for Exploring Actinobacteria Biosynthetic Diversity.</title>
        <authorList>
            <person name="Kalkreuter E."/>
            <person name="Kautsar S.A."/>
            <person name="Yang D."/>
            <person name="Bader C.D."/>
            <person name="Teijaro C.N."/>
            <person name="Fluegel L."/>
            <person name="Davis C.M."/>
            <person name="Simpson J.R."/>
            <person name="Lauterbach L."/>
            <person name="Steele A.D."/>
            <person name="Gui C."/>
            <person name="Meng S."/>
            <person name="Li G."/>
            <person name="Viehrig K."/>
            <person name="Ye F."/>
            <person name="Su P."/>
            <person name="Kiefer A.F."/>
            <person name="Nichols A."/>
            <person name="Cepeda A.J."/>
            <person name="Yan W."/>
            <person name="Fan B."/>
            <person name="Jiang Y."/>
            <person name="Adhikari A."/>
            <person name="Zheng C.-J."/>
            <person name="Schuster L."/>
            <person name="Cowan T.M."/>
            <person name="Smanski M.J."/>
            <person name="Chevrette M.G."/>
            <person name="De Carvalho L.P.S."/>
            <person name="Shen B."/>
        </authorList>
    </citation>
    <scope>NUCLEOTIDE SEQUENCE [LARGE SCALE GENOMIC DNA]</scope>
    <source>
        <strain evidence="1 2">NPDC000634</strain>
    </source>
</reference>
<dbReference type="Pfam" id="PF13384">
    <property type="entry name" value="HTH_23"/>
    <property type="match status" value="1"/>
</dbReference>
<name>A0ABV1W3G1_9ACTN</name>
<evidence type="ECO:0000313" key="1">
    <source>
        <dbReference type="EMBL" id="MER6978729.1"/>
    </source>
</evidence>
<dbReference type="EMBL" id="JBEPCU010000268">
    <property type="protein sequence ID" value="MER6978729.1"/>
    <property type="molecule type" value="Genomic_DNA"/>
</dbReference>
<dbReference type="Proteomes" id="UP001458415">
    <property type="component" value="Unassembled WGS sequence"/>
</dbReference>
<protein>
    <submittedName>
        <fullName evidence="1">Helix-turn-helix domain-containing protein</fullName>
    </submittedName>
</protein>
<keyword evidence="2" id="KW-1185">Reference proteome</keyword>
<proteinExistence type="predicted"/>
<accession>A0ABV1W3G1</accession>
<dbReference type="InterPro" id="IPR036388">
    <property type="entry name" value="WH-like_DNA-bd_sf"/>
</dbReference>
<dbReference type="Gene3D" id="1.10.10.10">
    <property type="entry name" value="Winged helix-like DNA-binding domain superfamily/Winged helix DNA-binding domain"/>
    <property type="match status" value="1"/>
</dbReference>
<dbReference type="InterPro" id="IPR009057">
    <property type="entry name" value="Homeodomain-like_sf"/>
</dbReference>
<gene>
    <name evidence="1" type="ORF">ABT317_17400</name>
</gene>
<feature type="non-terminal residue" evidence="1">
    <location>
        <position position="55"/>
    </location>
</feature>
<evidence type="ECO:0000313" key="2">
    <source>
        <dbReference type="Proteomes" id="UP001458415"/>
    </source>
</evidence>
<dbReference type="SUPFAM" id="SSF46689">
    <property type="entry name" value="Homeodomain-like"/>
    <property type="match status" value="1"/>
</dbReference>